<sequence length="48" mass="5291">MAIFNLSSKSSSWSSPVFSFHGSSATCSACFCGHGWSWFVPYRNVNKP</sequence>
<protein>
    <submittedName>
        <fullName evidence="1">Uncharacterized protein</fullName>
    </submittedName>
</protein>
<evidence type="ECO:0000313" key="1">
    <source>
        <dbReference type="EMBL" id="OAY35062.1"/>
    </source>
</evidence>
<organism evidence="1">
    <name type="scientific">Manihot esculenta</name>
    <name type="common">Cassava</name>
    <name type="synonym">Jatropha manihot</name>
    <dbReference type="NCBI Taxonomy" id="3983"/>
    <lineage>
        <taxon>Eukaryota</taxon>
        <taxon>Viridiplantae</taxon>
        <taxon>Streptophyta</taxon>
        <taxon>Embryophyta</taxon>
        <taxon>Tracheophyta</taxon>
        <taxon>Spermatophyta</taxon>
        <taxon>Magnoliopsida</taxon>
        <taxon>eudicotyledons</taxon>
        <taxon>Gunneridae</taxon>
        <taxon>Pentapetalae</taxon>
        <taxon>rosids</taxon>
        <taxon>fabids</taxon>
        <taxon>Malpighiales</taxon>
        <taxon>Euphorbiaceae</taxon>
        <taxon>Crotonoideae</taxon>
        <taxon>Manihoteae</taxon>
        <taxon>Manihot</taxon>
    </lineage>
</organism>
<name>A0A2C9UW90_MANES</name>
<gene>
    <name evidence="1" type="ORF">MANES_12G069100</name>
</gene>
<dbReference type="AlphaFoldDB" id="A0A2C9UW90"/>
<accession>A0A2C9UW90</accession>
<dbReference type="EMBL" id="CM004398">
    <property type="protein sequence ID" value="OAY35062.1"/>
    <property type="molecule type" value="Genomic_DNA"/>
</dbReference>
<proteinExistence type="predicted"/>
<reference evidence="1" key="1">
    <citation type="submission" date="2016-02" db="EMBL/GenBank/DDBJ databases">
        <title>WGS assembly of Manihot esculenta.</title>
        <authorList>
            <person name="Bredeson J.V."/>
            <person name="Prochnik S.E."/>
            <person name="Lyons J.B."/>
            <person name="Schmutz J."/>
            <person name="Grimwood J."/>
            <person name="Vrebalov J."/>
            <person name="Bart R.S."/>
            <person name="Amuge T."/>
            <person name="Ferguson M.E."/>
            <person name="Green R."/>
            <person name="Putnam N."/>
            <person name="Stites J."/>
            <person name="Rounsley S."/>
            <person name="Rokhsar D.S."/>
        </authorList>
    </citation>
    <scope>NUCLEOTIDE SEQUENCE [LARGE SCALE GENOMIC DNA]</scope>
    <source>
        <tissue evidence="1">Leaf</tissue>
    </source>
</reference>